<dbReference type="eggNOG" id="COG2345">
    <property type="taxonomic scope" value="Bacteria"/>
</dbReference>
<evidence type="ECO:0000313" key="2">
    <source>
        <dbReference type="EMBL" id="EDY20814.1"/>
    </source>
</evidence>
<sequence length="98" mass="11389">MFDFDKLDKIIHEKGRLGIMTLLATRPSWSFQDLKAELELSDGNLITHLRTLHEHGYVAVTKEVRDRPQTSYSLTDKGRQSFQDYLTILEQIVKAGRR</sequence>
<evidence type="ECO:0000313" key="3">
    <source>
        <dbReference type="Proteomes" id="UP000005824"/>
    </source>
</evidence>
<dbReference type="CDD" id="cd00090">
    <property type="entry name" value="HTH_ARSR"/>
    <property type="match status" value="1"/>
</dbReference>
<dbReference type="InterPro" id="IPR036390">
    <property type="entry name" value="WH_DNA-bd_sf"/>
</dbReference>
<reference evidence="2 3" key="1">
    <citation type="journal article" date="2011" name="J. Bacteriol.">
        <title>Genome sequence of Chthoniobacter flavus Ellin428, an aerobic heterotrophic soil bacterium.</title>
        <authorList>
            <person name="Kant R."/>
            <person name="van Passel M.W."/>
            <person name="Palva A."/>
            <person name="Lucas S."/>
            <person name="Lapidus A."/>
            <person name="Glavina Del Rio T."/>
            <person name="Dalin E."/>
            <person name="Tice H."/>
            <person name="Bruce D."/>
            <person name="Goodwin L."/>
            <person name="Pitluck S."/>
            <person name="Larimer F.W."/>
            <person name="Land M.L."/>
            <person name="Hauser L."/>
            <person name="Sangwan P."/>
            <person name="de Vos W.M."/>
            <person name="Janssen P.H."/>
            <person name="Smidt H."/>
        </authorList>
    </citation>
    <scope>NUCLEOTIDE SEQUENCE [LARGE SCALE GENOMIC DNA]</scope>
    <source>
        <strain evidence="2 3">Ellin428</strain>
    </source>
</reference>
<dbReference type="InterPro" id="IPR001845">
    <property type="entry name" value="HTH_ArsR_DNA-bd_dom"/>
</dbReference>
<dbReference type="SMART" id="SM00418">
    <property type="entry name" value="HTH_ARSR"/>
    <property type="match status" value="1"/>
</dbReference>
<dbReference type="InParanoid" id="B4CZC3"/>
<feature type="domain" description="HTH arsR-type" evidence="1">
    <location>
        <begin position="6"/>
        <end position="87"/>
    </location>
</feature>
<accession>B4CZC3</accession>
<name>B4CZC3_9BACT</name>
<dbReference type="Gene3D" id="1.10.10.10">
    <property type="entry name" value="Winged helix-like DNA-binding domain superfamily/Winged helix DNA-binding domain"/>
    <property type="match status" value="1"/>
</dbReference>
<comment type="caution">
    <text evidence="2">The sequence shown here is derived from an EMBL/GenBank/DDBJ whole genome shotgun (WGS) entry which is preliminary data.</text>
</comment>
<dbReference type="Proteomes" id="UP000005824">
    <property type="component" value="Unassembled WGS sequence"/>
</dbReference>
<dbReference type="PANTHER" id="PTHR37318:SF1">
    <property type="entry name" value="BSL7504 PROTEIN"/>
    <property type="match status" value="1"/>
</dbReference>
<protein>
    <submittedName>
        <fullName evidence="2">Putative transcriptional regulator</fullName>
    </submittedName>
</protein>
<dbReference type="AlphaFoldDB" id="B4CZC3"/>
<organism evidence="2 3">
    <name type="scientific">Chthoniobacter flavus Ellin428</name>
    <dbReference type="NCBI Taxonomy" id="497964"/>
    <lineage>
        <taxon>Bacteria</taxon>
        <taxon>Pseudomonadati</taxon>
        <taxon>Verrucomicrobiota</taxon>
        <taxon>Spartobacteria</taxon>
        <taxon>Chthoniobacterales</taxon>
        <taxon>Chthoniobacteraceae</taxon>
        <taxon>Chthoniobacter</taxon>
    </lineage>
</organism>
<dbReference type="Pfam" id="PF13601">
    <property type="entry name" value="HTH_34"/>
    <property type="match status" value="1"/>
</dbReference>
<evidence type="ECO:0000259" key="1">
    <source>
        <dbReference type="SMART" id="SM00418"/>
    </source>
</evidence>
<proteinExistence type="predicted"/>
<dbReference type="InterPro" id="IPR011991">
    <property type="entry name" value="ArsR-like_HTH"/>
</dbReference>
<gene>
    <name evidence="2" type="ORF">CfE428DRAFT_2011</name>
</gene>
<dbReference type="SUPFAM" id="SSF46785">
    <property type="entry name" value="Winged helix' DNA-binding domain"/>
    <property type="match status" value="1"/>
</dbReference>
<dbReference type="InterPro" id="IPR036388">
    <property type="entry name" value="WH-like_DNA-bd_sf"/>
</dbReference>
<dbReference type="PANTHER" id="PTHR37318">
    <property type="entry name" value="BSL7504 PROTEIN"/>
    <property type="match status" value="1"/>
</dbReference>
<keyword evidence="3" id="KW-1185">Reference proteome</keyword>
<dbReference type="RefSeq" id="WP_006979336.1">
    <property type="nucleotide sequence ID" value="NZ_ABVL01000004.1"/>
</dbReference>
<dbReference type="InterPro" id="IPR027395">
    <property type="entry name" value="WH_DNA-bd_dom"/>
</dbReference>
<dbReference type="EMBL" id="ABVL01000004">
    <property type="protein sequence ID" value="EDY20814.1"/>
    <property type="molecule type" value="Genomic_DNA"/>
</dbReference>
<dbReference type="STRING" id="497964.CfE428DRAFT_2011"/>
<dbReference type="GO" id="GO:0003700">
    <property type="term" value="F:DNA-binding transcription factor activity"/>
    <property type="evidence" value="ECO:0007669"/>
    <property type="project" value="InterPro"/>
</dbReference>